<sequence length="363" mass="40552">MNVPAMMGPTSTPTAAVGKNTPRYDGSSSANSCPTMAGARLTNGPHAAEHECRDHYVESAELVADVAARDASQQRCRVDNGHVVVLDRLCHAQPLAEQVHVEQAGKEPQDGHGERDVEDLEPPVQQHSEVDAQHVLARLARRRPHSRPQVRGGKGHHRDVQKPDDSVPPRKPHLVDEAAHADRPVHAGHAGPRGDQPRRNCFAPVEVLEHHSRTVHVHESRSQAEHQALHHENLPRRRRDRQKHVRQYANEPATPHHSLRPQIVHPHSRRKGCSKRETALQRPNDRERVGANVGVLVLVVALVHAKRIDHAEREGHDCRSRAQGQPCAQAALWRRAGGFPWGRQRLRTRRRLLEVAAVFSIHG</sequence>
<feature type="region of interest" description="Disordered" evidence="1">
    <location>
        <begin position="218"/>
        <end position="285"/>
    </location>
</feature>
<accession>A0AAN6DFY1</accession>
<organism evidence="2 3">
    <name type="scientific">Pichia angusta</name>
    <name type="common">Yeast</name>
    <name type="synonym">Hansenula polymorpha</name>
    <dbReference type="NCBI Taxonomy" id="870730"/>
    <lineage>
        <taxon>Eukaryota</taxon>
        <taxon>Fungi</taxon>
        <taxon>Dikarya</taxon>
        <taxon>Ascomycota</taxon>
        <taxon>Saccharomycotina</taxon>
        <taxon>Pichiomycetes</taxon>
        <taxon>Pichiales</taxon>
        <taxon>Pichiaceae</taxon>
        <taxon>Ogataea</taxon>
    </lineage>
</organism>
<feature type="compositionally biased region" description="Basic residues" evidence="1">
    <location>
        <begin position="139"/>
        <end position="157"/>
    </location>
</feature>
<name>A0AAN6DFY1_PICAN</name>
<dbReference type="Proteomes" id="UP001196530">
    <property type="component" value="Unassembled WGS sequence"/>
</dbReference>
<dbReference type="GeneID" id="66127274"/>
<evidence type="ECO:0000313" key="3">
    <source>
        <dbReference type="Proteomes" id="UP001196530"/>
    </source>
</evidence>
<feature type="compositionally biased region" description="Basic and acidic residues" evidence="1">
    <location>
        <begin position="158"/>
        <end position="185"/>
    </location>
</feature>
<feature type="compositionally biased region" description="Basic and acidic residues" evidence="1">
    <location>
        <begin position="102"/>
        <end position="115"/>
    </location>
</feature>
<feature type="compositionally biased region" description="Basic residues" evidence="1">
    <location>
        <begin position="236"/>
        <end position="246"/>
    </location>
</feature>
<dbReference type="AlphaFoldDB" id="A0AAN6DFY1"/>
<evidence type="ECO:0000256" key="1">
    <source>
        <dbReference type="SAM" id="MobiDB-lite"/>
    </source>
</evidence>
<gene>
    <name evidence="2" type="ORF">KL928_003223</name>
</gene>
<dbReference type="RefSeq" id="XP_043059476.1">
    <property type="nucleotide sequence ID" value="XM_043203787.1"/>
</dbReference>
<comment type="caution">
    <text evidence="2">The sequence shown here is derived from an EMBL/GenBank/DDBJ whole genome shotgun (WGS) entry which is preliminary data.</text>
</comment>
<dbReference type="EMBL" id="JAHLUX010000006">
    <property type="protein sequence ID" value="KAG7818222.1"/>
    <property type="molecule type" value="Genomic_DNA"/>
</dbReference>
<feature type="compositionally biased region" description="Basic and acidic residues" evidence="1">
    <location>
        <begin position="274"/>
        <end position="285"/>
    </location>
</feature>
<feature type="compositionally biased region" description="Basic and acidic residues" evidence="1">
    <location>
        <begin position="218"/>
        <end position="235"/>
    </location>
</feature>
<feature type="region of interest" description="Disordered" evidence="1">
    <location>
        <begin position="102"/>
        <end position="199"/>
    </location>
</feature>
<proteinExistence type="predicted"/>
<feature type="region of interest" description="Disordered" evidence="1">
    <location>
        <begin position="1"/>
        <end position="31"/>
    </location>
</feature>
<reference evidence="2" key="1">
    <citation type="journal article" date="2021" name="G3 (Bethesda)">
        <title>Genomic diversity, chromosomal rearrangements, and interspecies hybridization in the ogataea polymorpha species complex.</title>
        <authorList>
            <person name="Hanson S.J."/>
            <person name="Cinneide E.O."/>
            <person name="Salzberg L.I."/>
            <person name="Wolfe K.H."/>
            <person name="McGowan J."/>
            <person name="Fitzpatrick D.A."/>
            <person name="Matlin K."/>
        </authorList>
    </citation>
    <scope>NUCLEOTIDE SEQUENCE</scope>
    <source>
        <strain evidence="2">61-244</strain>
    </source>
</reference>
<evidence type="ECO:0000313" key="2">
    <source>
        <dbReference type="EMBL" id="KAG7818222.1"/>
    </source>
</evidence>
<protein>
    <submittedName>
        <fullName evidence="2">Uncharacterized protein</fullName>
    </submittedName>
</protein>